<evidence type="ECO:0000256" key="2">
    <source>
        <dbReference type="PROSITE-ProRule" id="PRU00335"/>
    </source>
</evidence>
<dbReference type="AlphaFoldDB" id="A0A7X0VVH7"/>
<evidence type="ECO:0000313" key="4">
    <source>
        <dbReference type="EMBL" id="MBB6731425.1"/>
    </source>
</evidence>
<reference evidence="4 5" key="1">
    <citation type="submission" date="2020-08" db="EMBL/GenBank/DDBJ databases">
        <title>Cohnella phylogeny.</title>
        <authorList>
            <person name="Dunlap C."/>
        </authorList>
    </citation>
    <scope>NUCLEOTIDE SEQUENCE [LARGE SCALE GENOMIC DNA]</scope>
    <source>
        <strain evidence="4 5">CBP 2801</strain>
    </source>
</reference>
<dbReference type="Gene3D" id="1.10.357.10">
    <property type="entry name" value="Tetracycline Repressor, domain 2"/>
    <property type="match status" value="1"/>
</dbReference>
<dbReference type="EMBL" id="JACJVO010000012">
    <property type="protein sequence ID" value="MBB6731425.1"/>
    <property type="molecule type" value="Genomic_DNA"/>
</dbReference>
<accession>A0A7X0VVH7</accession>
<evidence type="ECO:0000259" key="3">
    <source>
        <dbReference type="PROSITE" id="PS50977"/>
    </source>
</evidence>
<dbReference type="GO" id="GO:0003677">
    <property type="term" value="F:DNA binding"/>
    <property type="evidence" value="ECO:0007669"/>
    <property type="project" value="UniProtKB-UniRule"/>
</dbReference>
<dbReference type="SUPFAM" id="SSF46689">
    <property type="entry name" value="Homeodomain-like"/>
    <property type="match status" value="1"/>
</dbReference>
<dbReference type="Pfam" id="PF17935">
    <property type="entry name" value="TetR_C_27"/>
    <property type="match status" value="1"/>
</dbReference>
<dbReference type="InterPro" id="IPR009057">
    <property type="entry name" value="Homeodomain-like_sf"/>
</dbReference>
<proteinExistence type="predicted"/>
<feature type="DNA-binding region" description="H-T-H motif" evidence="2">
    <location>
        <begin position="26"/>
        <end position="45"/>
    </location>
</feature>
<name>A0A7X0VVH7_9BACL</name>
<dbReference type="Pfam" id="PF00440">
    <property type="entry name" value="TetR_N"/>
    <property type="match status" value="1"/>
</dbReference>
<evidence type="ECO:0000313" key="5">
    <source>
        <dbReference type="Proteomes" id="UP000564644"/>
    </source>
</evidence>
<sequence>MKTLSRELILETAHRMVVEHGMEKVNLSKVGSELGTTHAAIYKYFSGKEELWTELALSWLDRELAGIFPFDANKYSSTKDIVHDWLWILSQSKYEAYVREPEMFKLYTAYIDRNPAVLARHIGDLAGSLKAASGMEDVGRLHAILLAFSYFSAPAYADNWLLIDFKAEFEAVWKLIEAGIAGSTDE</sequence>
<organism evidence="4 5">
    <name type="scientific">Cohnella zeiphila</name>
    <dbReference type="NCBI Taxonomy" id="2761120"/>
    <lineage>
        <taxon>Bacteria</taxon>
        <taxon>Bacillati</taxon>
        <taxon>Bacillota</taxon>
        <taxon>Bacilli</taxon>
        <taxon>Bacillales</taxon>
        <taxon>Paenibacillaceae</taxon>
        <taxon>Cohnella</taxon>
    </lineage>
</organism>
<keyword evidence="1 2" id="KW-0238">DNA-binding</keyword>
<dbReference type="PROSITE" id="PS50977">
    <property type="entry name" value="HTH_TETR_2"/>
    <property type="match status" value="1"/>
</dbReference>
<gene>
    <name evidence="4" type="ORF">H7C18_10955</name>
</gene>
<dbReference type="PRINTS" id="PR00455">
    <property type="entry name" value="HTHTETR"/>
</dbReference>
<dbReference type="InterPro" id="IPR041478">
    <property type="entry name" value="TetR_C_27"/>
</dbReference>
<evidence type="ECO:0000256" key="1">
    <source>
        <dbReference type="ARBA" id="ARBA00023125"/>
    </source>
</evidence>
<protein>
    <submittedName>
        <fullName evidence="4">TetR/AcrR family transcriptional regulator</fullName>
    </submittedName>
</protein>
<dbReference type="InterPro" id="IPR001647">
    <property type="entry name" value="HTH_TetR"/>
</dbReference>
<feature type="domain" description="HTH tetR-type" evidence="3">
    <location>
        <begin position="3"/>
        <end position="63"/>
    </location>
</feature>
<comment type="caution">
    <text evidence="4">The sequence shown here is derived from an EMBL/GenBank/DDBJ whole genome shotgun (WGS) entry which is preliminary data.</text>
</comment>
<keyword evidence="5" id="KW-1185">Reference proteome</keyword>
<dbReference type="Proteomes" id="UP000564644">
    <property type="component" value="Unassembled WGS sequence"/>
</dbReference>